<name>A0ABQ0YJY4_9NOCA</name>
<dbReference type="PANTHER" id="PTHR43283">
    <property type="entry name" value="BETA-LACTAMASE-RELATED"/>
    <property type="match status" value="1"/>
</dbReference>
<dbReference type="InterPro" id="IPR050789">
    <property type="entry name" value="Diverse_Enzym_Activities"/>
</dbReference>
<dbReference type="EMBL" id="BLAH01000076">
    <property type="protein sequence ID" value="GES36876.1"/>
    <property type="molecule type" value="Genomic_DNA"/>
</dbReference>
<dbReference type="SUPFAM" id="SSF56601">
    <property type="entry name" value="beta-lactamase/transpeptidase-like"/>
    <property type="match status" value="1"/>
</dbReference>
<gene>
    <name evidence="2" type="ORF">RAJCM14343_2130</name>
</gene>
<evidence type="ECO:0000313" key="2">
    <source>
        <dbReference type="EMBL" id="GES36876.1"/>
    </source>
</evidence>
<evidence type="ECO:0000259" key="1">
    <source>
        <dbReference type="Pfam" id="PF00144"/>
    </source>
</evidence>
<feature type="domain" description="Beta-lactamase-related" evidence="1">
    <location>
        <begin position="91"/>
        <end position="383"/>
    </location>
</feature>
<dbReference type="InterPro" id="IPR001466">
    <property type="entry name" value="Beta-lactam-related"/>
</dbReference>
<accession>A0ABQ0YJY4</accession>
<dbReference type="PANTHER" id="PTHR43283:SF7">
    <property type="entry name" value="BETA-LACTAMASE-RELATED DOMAIN-CONTAINING PROTEIN"/>
    <property type="match status" value="1"/>
</dbReference>
<keyword evidence="3" id="KW-1185">Reference proteome</keyword>
<dbReference type="Proteomes" id="UP000325466">
    <property type="component" value="Unassembled WGS sequence"/>
</dbReference>
<dbReference type="Gene3D" id="3.40.710.10">
    <property type="entry name" value="DD-peptidase/beta-lactamase superfamily"/>
    <property type="match status" value="1"/>
</dbReference>
<proteinExistence type="predicted"/>
<dbReference type="Pfam" id="PF00144">
    <property type="entry name" value="Beta-lactamase"/>
    <property type="match status" value="1"/>
</dbReference>
<organism evidence="2 3">
    <name type="scientific">Rhodococcus aetherivorans</name>
    <dbReference type="NCBI Taxonomy" id="191292"/>
    <lineage>
        <taxon>Bacteria</taxon>
        <taxon>Bacillati</taxon>
        <taxon>Actinomycetota</taxon>
        <taxon>Actinomycetes</taxon>
        <taxon>Mycobacteriales</taxon>
        <taxon>Nocardiaceae</taxon>
        <taxon>Rhodococcus</taxon>
    </lineage>
</organism>
<evidence type="ECO:0000313" key="3">
    <source>
        <dbReference type="Proteomes" id="UP000325466"/>
    </source>
</evidence>
<comment type="caution">
    <text evidence="2">The sequence shown here is derived from an EMBL/GenBank/DDBJ whole genome shotgun (WGS) entry which is preliminary data.</text>
</comment>
<protein>
    <recommendedName>
        <fullName evidence="1">Beta-lactamase-related domain-containing protein</fullName>
    </recommendedName>
</protein>
<reference evidence="2 3" key="1">
    <citation type="journal article" date="2018" name="Biodegradation">
        <title>1,4-Dioxane degradation characteristics of Rhodococcus aetherivorans JCM 14343.</title>
        <authorList>
            <person name="Inoue D."/>
            <person name="Tsunoda T."/>
            <person name="Yamamoto N."/>
            <person name="Ike M."/>
            <person name="Sei K."/>
        </authorList>
    </citation>
    <scope>NUCLEOTIDE SEQUENCE [LARGE SCALE GENOMIC DNA]</scope>
    <source>
        <strain evidence="2 3">JCM 14343</strain>
    </source>
</reference>
<dbReference type="InterPro" id="IPR012338">
    <property type="entry name" value="Beta-lactam/transpept-like"/>
</dbReference>
<sequence length="410" mass="44136">MTAHRGMEAAPSMRTGPDLTWARGLTDPADVRRYLTSRRETMPTRRVWRGRGGVWELPAAPTDLSGLPIERLRGRPETFKRMLETSDTDGIAVVHRGHVVHEYHRPGFAAHDPHLTTSMTKSVVGLAAAILVHDGVVDRRHPASRYVPEAAGTAFGDARVDDLLHMSTRVSYSGRIYHRRAEAQRLLAAVSPSARPFGYTGPGSIREHLATARTTGPAGAEFRYENGNVEMVAEVLRRATGTTLADLVGELVWSRIGAEEDGYFVLDSDGTEMASGGFCATLRDVARLGEVLRCGGALGGRQALPAAVVTGLGARVPTGPGARVRPPNASPDSRSTLSYRDYWWVLDDPFGSYTATGIHGQMLFVSPGLELVVALYGSRVESPSVPAPAFVLACYQIGAHLGAFEPVPPP</sequence>